<keyword evidence="2" id="KW-1185">Reference proteome</keyword>
<dbReference type="Proteomes" id="UP000430202">
    <property type="component" value="Unassembled WGS sequence"/>
</dbReference>
<evidence type="ECO:0000313" key="1">
    <source>
        <dbReference type="EMBL" id="VXB17605.1"/>
    </source>
</evidence>
<protein>
    <submittedName>
        <fullName evidence="1">Uncharacterized protein</fullName>
    </submittedName>
</protein>
<reference evidence="1 2" key="1">
    <citation type="submission" date="2019-10" db="EMBL/GenBank/DDBJ databases">
        <authorList>
            <person name="Karimi E."/>
        </authorList>
    </citation>
    <scope>NUCLEOTIDE SEQUENCE [LARGE SCALE GENOMIC DNA]</scope>
    <source>
        <strain evidence="1">Maribacter sp. 151</strain>
    </source>
</reference>
<dbReference type="AlphaFoldDB" id="A0A653NIU6"/>
<name>A0A653NIU6_9FLAO</name>
<organism evidence="1 2">
    <name type="scientific">Maribacter litoralis</name>
    <dbReference type="NCBI Taxonomy" id="2059726"/>
    <lineage>
        <taxon>Bacteria</taxon>
        <taxon>Pseudomonadati</taxon>
        <taxon>Bacteroidota</taxon>
        <taxon>Flavobacteriia</taxon>
        <taxon>Flavobacteriales</taxon>
        <taxon>Flavobacteriaceae</taxon>
        <taxon>Maribacter</taxon>
    </lineage>
</organism>
<gene>
    <name evidence="1" type="ORF">MARI151_10711</name>
</gene>
<proteinExistence type="predicted"/>
<accession>A0A653NIU6</accession>
<dbReference type="EMBL" id="CABWLR010000001">
    <property type="protein sequence ID" value="VXB17605.1"/>
    <property type="molecule type" value="Genomic_DNA"/>
</dbReference>
<evidence type="ECO:0000313" key="2">
    <source>
        <dbReference type="Proteomes" id="UP000430202"/>
    </source>
</evidence>
<sequence length="58" mass="6980">MCSCFQEEFDGTRYEITTGSKNIFVVWRKKNTSNVFINIFQLNQKRIMMSYKHSNTYT</sequence>